<dbReference type="AlphaFoldDB" id="A0A267E5G5"/>
<dbReference type="Proteomes" id="UP000215902">
    <property type="component" value="Unassembled WGS sequence"/>
</dbReference>
<evidence type="ECO:0000313" key="1">
    <source>
        <dbReference type="EMBL" id="PAA56164.1"/>
    </source>
</evidence>
<protein>
    <submittedName>
        <fullName evidence="1">Uncharacterized protein</fullName>
    </submittedName>
</protein>
<gene>
    <name evidence="1" type="ORF">BOX15_Mlig016422g1</name>
</gene>
<name>A0A267E5G5_9PLAT</name>
<sequence>MKSHHRIKYVTALDMPAVIRHCCLQQPIAELWVIGWQPVALPSPLEIRVCALYCLFATSSKCTTSAMAEVAHVAKENMHFGRDSQSQCQVCSSKIFDSLTKIRDQFLAKCSINNAVEANQALGEGL</sequence>
<evidence type="ECO:0000313" key="2">
    <source>
        <dbReference type="Proteomes" id="UP000215902"/>
    </source>
</evidence>
<proteinExistence type="predicted"/>
<reference evidence="1 2" key="1">
    <citation type="submission" date="2017-06" db="EMBL/GenBank/DDBJ databases">
        <title>A platform for efficient transgenesis in Macrostomum lignano, a flatworm model organism for stem cell research.</title>
        <authorList>
            <person name="Berezikov E."/>
        </authorList>
    </citation>
    <scope>NUCLEOTIDE SEQUENCE [LARGE SCALE GENOMIC DNA]</scope>
    <source>
        <strain evidence="1">DV1</strain>
        <tissue evidence="1">Whole organism</tissue>
    </source>
</reference>
<comment type="caution">
    <text evidence="1">The sequence shown here is derived from an EMBL/GenBank/DDBJ whole genome shotgun (WGS) entry which is preliminary data.</text>
</comment>
<organism evidence="1 2">
    <name type="scientific">Macrostomum lignano</name>
    <dbReference type="NCBI Taxonomy" id="282301"/>
    <lineage>
        <taxon>Eukaryota</taxon>
        <taxon>Metazoa</taxon>
        <taxon>Spiralia</taxon>
        <taxon>Lophotrochozoa</taxon>
        <taxon>Platyhelminthes</taxon>
        <taxon>Rhabditophora</taxon>
        <taxon>Macrostomorpha</taxon>
        <taxon>Macrostomida</taxon>
        <taxon>Macrostomidae</taxon>
        <taxon>Macrostomum</taxon>
    </lineage>
</organism>
<dbReference type="EMBL" id="NIVC01002656">
    <property type="protein sequence ID" value="PAA56164.1"/>
    <property type="molecule type" value="Genomic_DNA"/>
</dbReference>
<accession>A0A267E5G5</accession>
<keyword evidence="2" id="KW-1185">Reference proteome</keyword>